<dbReference type="EMBL" id="FNPE01000033">
    <property type="protein sequence ID" value="SDZ54526.1"/>
    <property type="molecule type" value="Genomic_DNA"/>
</dbReference>
<accession>A0A1H3TWE2</accession>
<organism evidence="3 4">
    <name type="scientific">Delftia lacustris</name>
    <dbReference type="NCBI Taxonomy" id="558537"/>
    <lineage>
        <taxon>Bacteria</taxon>
        <taxon>Pseudomonadati</taxon>
        <taxon>Pseudomonadota</taxon>
        <taxon>Betaproteobacteria</taxon>
        <taxon>Burkholderiales</taxon>
        <taxon>Comamonadaceae</taxon>
        <taxon>Delftia</taxon>
    </lineage>
</organism>
<dbReference type="KEGG" id="dla:I6G47_23225"/>
<proteinExistence type="predicted"/>
<dbReference type="PANTHER" id="PTHR33490">
    <property type="entry name" value="BLR5614 PROTEIN-RELATED"/>
    <property type="match status" value="1"/>
</dbReference>
<dbReference type="Pfam" id="PF01841">
    <property type="entry name" value="Transglut_core"/>
    <property type="match status" value="1"/>
</dbReference>
<keyword evidence="5" id="KW-1185">Reference proteome</keyword>
<feature type="domain" description="Transglutaminase-like" evidence="1">
    <location>
        <begin position="163"/>
        <end position="227"/>
    </location>
</feature>
<evidence type="ECO:0000313" key="4">
    <source>
        <dbReference type="Proteomes" id="UP000183417"/>
    </source>
</evidence>
<sequence length="302" mass="33629">MQIYSVEMRFVYDVRDASGADFIFGFPVAADKQQVILDEAMKINQPVEYKLPARLRRGNRVFHLHAEQGNFELLYNSTFSLTQRVFQSREYNEVPIGVLPSSTLPYLYPSRYCQSDKLAAISYRNFGKSEPGLQRIAAVRAWVRNYIAYYPAAGATTTSALDTMIDRAGGGREIAHLTISFLRALNIPSRLVTGISFTEGQSQPMPIFHACVEAFLSGGWVLLDPITTGDTKNFIRIGRGRDAADTAYATIFGAVISMQPTVSMERDSSNLTQLGKSLSTGDLNCKQLRRYSGARHPAELLF</sequence>
<name>A0A1H3TWE2_9BURK</name>
<dbReference type="Gene3D" id="3.10.620.30">
    <property type="match status" value="1"/>
</dbReference>
<evidence type="ECO:0000313" key="5">
    <source>
        <dbReference type="Proteomes" id="UP000595064"/>
    </source>
</evidence>
<dbReference type="SUPFAM" id="SSF54001">
    <property type="entry name" value="Cysteine proteinases"/>
    <property type="match status" value="1"/>
</dbReference>
<dbReference type="AlphaFoldDB" id="A0A1H3TWE2"/>
<dbReference type="EMBL" id="CP065748">
    <property type="protein sequence ID" value="QPS79900.1"/>
    <property type="molecule type" value="Genomic_DNA"/>
</dbReference>
<gene>
    <name evidence="2" type="ORF">I6G47_23225</name>
    <name evidence="3" type="ORF">SAMN05421547_13335</name>
</gene>
<dbReference type="Proteomes" id="UP000183417">
    <property type="component" value="Unassembled WGS sequence"/>
</dbReference>
<reference evidence="2 5" key="2">
    <citation type="submission" date="2020-12" db="EMBL/GenBank/DDBJ databases">
        <title>FDA dAtabase for Regulatory Grade micrObial Sequences (FDA-ARGOS): Supporting development and validation of Infectious Disease Dx tests.</title>
        <authorList>
            <person name="Sproer C."/>
            <person name="Gronow S."/>
            <person name="Severitt S."/>
            <person name="Schroder I."/>
            <person name="Tallon L."/>
            <person name="Sadzewicz L."/>
            <person name="Zhao X."/>
            <person name="Boylan J."/>
            <person name="Ott S."/>
            <person name="Bowen H."/>
            <person name="Vavikolanu K."/>
            <person name="Mehta A."/>
            <person name="Aluvathingal J."/>
            <person name="Nadendla S."/>
            <person name="Lowell S."/>
            <person name="Myers T."/>
            <person name="Yan Y."/>
            <person name="Sichtig H."/>
        </authorList>
    </citation>
    <scope>NUCLEOTIDE SEQUENCE [LARGE SCALE GENOMIC DNA]</scope>
    <source>
        <strain evidence="2 5">FDAARGOS_890</strain>
    </source>
</reference>
<protein>
    <submittedName>
        <fullName evidence="2">Transglutaminase family protein</fullName>
    </submittedName>
    <submittedName>
        <fullName evidence="3">Transglutaminase-like superfamily protein</fullName>
    </submittedName>
</protein>
<dbReference type="InterPro" id="IPR038765">
    <property type="entry name" value="Papain-like_cys_pep_sf"/>
</dbReference>
<dbReference type="InterPro" id="IPR002931">
    <property type="entry name" value="Transglutaminase-like"/>
</dbReference>
<dbReference type="PANTHER" id="PTHR33490:SF12">
    <property type="entry name" value="BLL5557 PROTEIN"/>
    <property type="match status" value="1"/>
</dbReference>
<evidence type="ECO:0000259" key="1">
    <source>
        <dbReference type="SMART" id="SM00460"/>
    </source>
</evidence>
<evidence type="ECO:0000313" key="3">
    <source>
        <dbReference type="EMBL" id="SDZ54526.1"/>
    </source>
</evidence>
<dbReference type="Proteomes" id="UP000595064">
    <property type="component" value="Chromosome"/>
</dbReference>
<reference evidence="3 4" key="1">
    <citation type="submission" date="2016-10" db="EMBL/GenBank/DDBJ databases">
        <authorList>
            <person name="de Groot N.N."/>
        </authorList>
    </citation>
    <scope>NUCLEOTIDE SEQUENCE [LARGE SCALE GENOMIC DNA]</scope>
    <source>
        <strain evidence="3 4">LMG 24775</strain>
    </source>
</reference>
<dbReference type="Gene3D" id="2.60.40.2250">
    <property type="match status" value="1"/>
</dbReference>
<evidence type="ECO:0000313" key="2">
    <source>
        <dbReference type="EMBL" id="QPS79900.1"/>
    </source>
</evidence>
<dbReference type="SMART" id="SM00460">
    <property type="entry name" value="TGc"/>
    <property type="match status" value="1"/>
</dbReference>
<dbReference type="RefSeq" id="WP_016452117.1">
    <property type="nucleotide sequence ID" value="NZ_CP065748.1"/>
</dbReference>